<evidence type="ECO:0000259" key="3">
    <source>
        <dbReference type="Pfam" id="PF00151"/>
    </source>
</evidence>
<dbReference type="OrthoDB" id="199913at2759"/>
<proteinExistence type="inferred from homology"/>
<keyword evidence="5" id="KW-1185">Reference proteome</keyword>
<dbReference type="EMBL" id="CAJVCH010078050">
    <property type="protein sequence ID" value="CAG7721263.1"/>
    <property type="molecule type" value="Genomic_DNA"/>
</dbReference>
<reference evidence="4" key="1">
    <citation type="submission" date="2021-06" db="EMBL/GenBank/DDBJ databases">
        <authorList>
            <person name="Hodson N. C."/>
            <person name="Mongue J. A."/>
            <person name="Jaron S. K."/>
        </authorList>
    </citation>
    <scope>NUCLEOTIDE SEQUENCE</scope>
</reference>
<feature type="transmembrane region" description="Helical" evidence="2">
    <location>
        <begin position="138"/>
        <end position="164"/>
    </location>
</feature>
<feature type="transmembrane region" description="Helical" evidence="2">
    <location>
        <begin position="24"/>
        <end position="46"/>
    </location>
</feature>
<dbReference type="GO" id="GO:0016298">
    <property type="term" value="F:lipase activity"/>
    <property type="evidence" value="ECO:0007669"/>
    <property type="project" value="InterPro"/>
</dbReference>
<dbReference type="InterPro" id="IPR013818">
    <property type="entry name" value="Lipase"/>
</dbReference>
<protein>
    <recommendedName>
        <fullName evidence="3">Lipase domain-containing protein</fullName>
    </recommendedName>
</protein>
<feature type="domain" description="Lipase" evidence="3">
    <location>
        <begin position="223"/>
        <end position="520"/>
    </location>
</feature>
<accession>A0A8J2NUQ4</accession>
<comment type="similarity">
    <text evidence="1">Belongs to the AB hydrolase superfamily. Lipase family.</text>
</comment>
<dbReference type="PANTHER" id="PTHR11610:SF173">
    <property type="entry name" value="LIPASE DOMAIN-CONTAINING PROTEIN-RELATED"/>
    <property type="match status" value="1"/>
</dbReference>
<gene>
    <name evidence="4" type="ORF">AFUS01_LOCUS10489</name>
</gene>
<name>A0A8J2NUQ4_9HEXA</name>
<keyword evidence="2" id="KW-0812">Transmembrane</keyword>
<dbReference type="AlphaFoldDB" id="A0A8J2NUQ4"/>
<evidence type="ECO:0000256" key="2">
    <source>
        <dbReference type="SAM" id="Phobius"/>
    </source>
</evidence>
<evidence type="ECO:0000313" key="4">
    <source>
        <dbReference type="EMBL" id="CAG7721263.1"/>
    </source>
</evidence>
<sequence length="548" mass="61255">LTSHTVFVIVRLLTNFKAAAAFDLILHLSYIGMLLLPSMLLLNVLLHRNEAVAFINQSIHYLLGLQDKYVDPNLVGWDPKFLEDLLVTNKWNTYFTPILLLILTWRNPGSIFLISSTIPPEYHNFNVTIALGCYYFWLYWTVALVLTLHMNIVWNCIFPLSFLLKQLCHRKKKSCTVNDFRKPQRAASTYICMQILTNQMNICFQMAVMFSIAKKSLGSEITSENTSESSVTTPQSMPVSTDADNFRYFLYNNLRDANSFEEIYYEKDGSVKTLNFIPDIPVIVLIHGFMSGHSPKASNTFPQNTKNAYIEENNQTMARNIIIMDWSSLSSSANTPVSRVLDSYVIAAGNVNVAGKRLAEVLGYFIEKNYVSISDIHIVGHSLGAHVSGAAGGAIYKHFGLKVERISGLDPAGPGFYLRRSLSSKDAKFVDVLHTSRGTYGKATQIGHVDFYSELGTLVQPTCRNTTGLALVELITLGVCSHSYSHKLFSRSVNDRNMIACKCNDIQYILDLCGPCNVNTTGAAVVGEHVNTTIPRGNYYFDARNYAG</sequence>
<dbReference type="InterPro" id="IPR000734">
    <property type="entry name" value="TAG_lipase"/>
</dbReference>
<evidence type="ECO:0000313" key="5">
    <source>
        <dbReference type="Proteomes" id="UP000708208"/>
    </source>
</evidence>
<organism evidence="4 5">
    <name type="scientific">Allacma fusca</name>
    <dbReference type="NCBI Taxonomy" id="39272"/>
    <lineage>
        <taxon>Eukaryota</taxon>
        <taxon>Metazoa</taxon>
        <taxon>Ecdysozoa</taxon>
        <taxon>Arthropoda</taxon>
        <taxon>Hexapoda</taxon>
        <taxon>Collembola</taxon>
        <taxon>Symphypleona</taxon>
        <taxon>Sminthuridae</taxon>
        <taxon>Allacma</taxon>
    </lineage>
</organism>
<dbReference type="Pfam" id="PF00151">
    <property type="entry name" value="Lipase"/>
    <property type="match status" value="1"/>
</dbReference>
<keyword evidence="2" id="KW-1133">Transmembrane helix</keyword>
<dbReference type="GO" id="GO:0005615">
    <property type="term" value="C:extracellular space"/>
    <property type="evidence" value="ECO:0007669"/>
    <property type="project" value="TreeGrafter"/>
</dbReference>
<keyword evidence="2" id="KW-0472">Membrane</keyword>
<evidence type="ECO:0000256" key="1">
    <source>
        <dbReference type="RuleBase" id="RU004262"/>
    </source>
</evidence>
<feature type="non-terminal residue" evidence="4">
    <location>
        <position position="1"/>
    </location>
</feature>
<dbReference type="Proteomes" id="UP000708208">
    <property type="component" value="Unassembled WGS sequence"/>
</dbReference>
<comment type="caution">
    <text evidence="4">The sequence shown here is derived from an EMBL/GenBank/DDBJ whole genome shotgun (WGS) entry which is preliminary data.</text>
</comment>
<dbReference type="GO" id="GO:0016042">
    <property type="term" value="P:lipid catabolic process"/>
    <property type="evidence" value="ECO:0007669"/>
    <property type="project" value="TreeGrafter"/>
</dbReference>
<dbReference type="PANTHER" id="PTHR11610">
    <property type="entry name" value="LIPASE"/>
    <property type="match status" value="1"/>
</dbReference>